<keyword evidence="3" id="KW-1003">Cell membrane</keyword>
<dbReference type="Pfam" id="PF04464">
    <property type="entry name" value="Glyphos_transf"/>
    <property type="match status" value="1"/>
</dbReference>
<proteinExistence type="inferred from homology"/>
<gene>
    <name evidence="7" type="ORF">D1970_21075</name>
</gene>
<dbReference type="InterPro" id="IPR051612">
    <property type="entry name" value="Teichoic_Acid_Biosynth"/>
</dbReference>
<keyword evidence="8" id="KW-1185">Reference proteome</keyword>
<keyword evidence="6" id="KW-0472">Membrane</keyword>
<dbReference type="OrthoDB" id="9811865at2"/>
<dbReference type="PANTHER" id="PTHR37316:SF3">
    <property type="entry name" value="TEICHOIC ACID GLYCEROL-PHOSPHATE TRANSFERASE"/>
    <property type="match status" value="1"/>
</dbReference>
<dbReference type="PANTHER" id="PTHR37316">
    <property type="entry name" value="TEICHOIC ACID GLYCEROL-PHOSPHATE PRIMASE"/>
    <property type="match status" value="1"/>
</dbReference>
<dbReference type="InterPro" id="IPR043148">
    <property type="entry name" value="TagF_C"/>
</dbReference>
<evidence type="ECO:0000256" key="4">
    <source>
        <dbReference type="ARBA" id="ARBA00022679"/>
    </source>
</evidence>
<sequence>MHYSIIYHGSCGKKLGGLTNMKRDYFKLQSTIAEYFSELSQEELKKEIFPKHPDIFNAVAEVREYGITWQYKRAVEAFGVNDRMFFFESNLGKQYTGNPRYIYERMLERYPDFTYVWCYSGAENIPGEPMIVSRGSGEYYKLLAQSRFIINNTTFPLWYHRPETFYFQTWHGTPFKRLHWDLTSRPVERRSTPEFYVKSTCWDALLSPNAFSTKTFKSAFRYDGEILEYGYPANDIFFDNKRYSKKRKQIREKLGIIDDSPVFLYAPTWRDGKHIGNAMFEFDLMLDPEQFLKHAPKDSVLLIRSHHMSSSDGKLERLKGRVIDVSGWDDAIELMCASDVLITDYSSIVFDWYCSRKPVIYFVPDYEKYVGPMRGSYFDLFELNAGPICKTQAELFNELGKAAQIKHSSYGDFYSTFCASHDGTASDRVIDYLLSK</sequence>
<protein>
    <recommendedName>
        <fullName evidence="9">CDP-glycerol glycerophosphotransferase family protein</fullName>
    </recommendedName>
</protein>
<dbReference type="Gene3D" id="3.40.50.11820">
    <property type="match status" value="1"/>
</dbReference>
<organism evidence="7 8">
    <name type="scientific">Mesobacillus zeae</name>
    <dbReference type="NCBI Taxonomy" id="1917180"/>
    <lineage>
        <taxon>Bacteria</taxon>
        <taxon>Bacillati</taxon>
        <taxon>Bacillota</taxon>
        <taxon>Bacilli</taxon>
        <taxon>Bacillales</taxon>
        <taxon>Bacillaceae</taxon>
        <taxon>Mesobacillus</taxon>
    </lineage>
</organism>
<evidence type="ECO:0008006" key="9">
    <source>
        <dbReference type="Google" id="ProtNLM"/>
    </source>
</evidence>
<evidence type="ECO:0000313" key="8">
    <source>
        <dbReference type="Proteomes" id="UP000265816"/>
    </source>
</evidence>
<evidence type="ECO:0000256" key="3">
    <source>
        <dbReference type="ARBA" id="ARBA00022475"/>
    </source>
</evidence>
<evidence type="ECO:0000256" key="6">
    <source>
        <dbReference type="ARBA" id="ARBA00023136"/>
    </source>
</evidence>
<dbReference type="InterPro" id="IPR007554">
    <property type="entry name" value="Glycerophosphate_synth"/>
</dbReference>
<comment type="similarity">
    <text evidence="2">Belongs to the CDP-glycerol glycerophosphotransferase family.</text>
</comment>
<evidence type="ECO:0000256" key="1">
    <source>
        <dbReference type="ARBA" id="ARBA00004202"/>
    </source>
</evidence>
<dbReference type="InterPro" id="IPR043149">
    <property type="entry name" value="TagF_N"/>
</dbReference>
<comment type="caution">
    <text evidence="7">The sequence shown here is derived from an EMBL/GenBank/DDBJ whole genome shotgun (WGS) entry which is preliminary data.</text>
</comment>
<dbReference type="EMBL" id="QWVT01000049">
    <property type="protein sequence ID" value="RID81744.1"/>
    <property type="molecule type" value="Genomic_DNA"/>
</dbReference>
<evidence type="ECO:0000256" key="5">
    <source>
        <dbReference type="ARBA" id="ARBA00022944"/>
    </source>
</evidence>
<dbReference type="AlphaFoldDB" id="A0A398AXH0"/>
<dbReference type="GO" id="GO:0047355">
    <property type="term" value="F:CDP-glycerol glycerophosphotransferase activity"/>
    <property type="evidence" value="ECO:0007669"/>
    <property type="project" value="InterPro"/>
</dbReference>
<name>A0A398AXH0_9BACI</name>
<keyword evidence="4" id="KW-0808">Transferase</keyword>
<dbReference type="GO" id="GO:0005886">
    <property type="term" value="C:plasma membrane"/>
    <property type="evidence" value="ECO:0007669"/>
    <property type="project" value="UniProtKB-SubCell"/>
</dbReference>
<dbReference type="Proteomes" id="UP000265816">
    <property type="component" value="Unassembled WGS sequence"/>
</dbReference>
<evidence type="ECO:0000256" key="2">
    <source>
        <dbReference type="ARBA" id="ARBA00010488"/>
    </source>
</evidence>
<dbReference type="GO" id="GO:0019350">
    <property type="term" value="P:teichoic acid biosynthetic process"/>
    <property type="evidence" value="ECO:0007669"/>
    <property type="project" value="UniProtKB-KW"/>
</dbReference>
<comment type="subcellular location">
    <subcellularLocation>
        <location evidence="1">Cell membrane</location>
        <topology evidence="1">Peripheral membrane protein</topology>
    </subcellularLocation>
</comment>
<accession>A0A398AXH0</accession>
<keyword evidence="5" id="KW-0777">Teichoic acid biosynthesis</keyword>
<evidence type="ECO:0000313" key="7">
    <source>
        <dbReference type="EMBL" id="RID81744.1"/>
    </source>
</evidence>
<reference evidence="7 8" key="1">
    <citation type="submission" date="2018-08" db="EMBL/GenBank/DDBJ databases">
        <title>Bacillus jemisoniae sp. nov., Bacillus chryseoplanitiae sp. nov., Bacillus resnikiae sp. nov., and Bacillus frankliniae sp. nov., isolated from Viking spacecraft and associated surfaces.</title>
        <authorList>
            <person name="Seuylemezian A."/>
            <person name="Vaishampayan P."/>
        </authorList>
    </citation>
    <scope>NUCLEOTIDE SEQUENCE [LARGE SCALE GENOMIC DNA]</scope>
    <source>
        <strain evidence="7 8">JJ-247</strain>
    </source>
</reference>
<dbReference type="SUPFAM" id="SSF53756">
    <property type="entry name" value="UDP-Glycosyltransferase/glycogen phosphorylase"/>
    <property type="match status" value="1"/>
</dbReference>
<dbReference type="Gene3D" id="3.40.50.12580">
    <property type="match status" value="1"/>
</dbReference>